<feature type="compositionally biased region" description="Low complexity" evidence="16">
    <location>
        <begin position="166"/>
        <end position="182"/>
    </location>
</feature>
<dbReference type="InterPro" id="IPR002017">
    <property type="entry name" value="Spectrin_repeat"/>
</dbReference>
<feature type="compositionally biased region" description="Pro residues" evidence="16">
    <location>
        <begin position="1"/>
        <end position="10"/>
    </location>
</feature>
<evidence type="ECO:0000256" key="14">
    <source>
        <dbReference type="PROSITE-ProRule" id="PRU00385"/>
    </source>
</evidence>
<dbReference type="PROSITE" id="PS50021">
    <property type="entry name" value="CH"/>
    <property type="match status" value="2"/>
</dbReference>
<feature type="domain" description="KASH" evidence="18">
    <location>
        <begin position="7936"/>
        <end position="7994"/>
    </location>
</feature>
<feature type="region of interest" description="Disordered" evidence="16">
    <location>
        <begin position="5335"/>
        <end position="5359"/>
    </location>
</feature>
<feature type="region of interest" description="Disordered" evidence="16">
    <location>
        <begin position="4733"/>
        <end position="4782"/>
    </location>
</feature>
<proteinExistence type="inferred from homology"/>
<feature type="compositionally biased region" description="Low complexity" evidence="16">
    <location>
        <begin position="5419"/>
        <end position="5429"/>
    </location>
</feature>
<feature type="coiled-coil region" evidence="15">
    <location>
        <begin position="4092"/>
        <end position="4129"/>
    </location>
</feature>
<feature type="compositionally biased region" description="Basic and acidic residues" evidence="16">
    <location>
        <begin position="5239"/>
        <end position="5257"/>
    </location>
</feature>
<dbReference type="InterPro" id="IPR052403">
    <property type="entry name" value="LINC-complex_assoc"/>
</dbReference>
<keyword evidence="11" id="KW-0009">Actin-binding</keyword>
<dbReference type="Pfam" id="PF00307">
    <property type="entry name" value="CH"/>
    <property type="match status" value="2"/>
</dbReference>
<feature type="compositionally biased region" description="Polar residues" evidence="16">
    <location>
        <begin position="150"/>
        <end position="165"/>
    </location>
</feature>
<feature type="compositionally biased region" description="Polar residues" evidence="16">
    <location>
        <begin position="5529"/>
        <end position="5542"/>
    </location>
</feature>
<dbReference type="Gene3D" id="1.20.58.60">
    <property type="match status" value="19"/>
</dbReference>
<feature type="coiled-coil region" evidence="15">
    <location>
        <begin position="7818"/>
        <end position="7863"/>
    </location>
</feature>
<dbReference type="Pfam" id="PF25034">
    <property type="entry name" value="Spectrin_SYNE1"/>
    <property type="match status" value="2"/>
</dbReference>
<dbReference type="FunFam" id="1.10.418.10:FF:000037">
    <property type="entry name" value="nesprin-1 isoform X1"/>
    <property type="match status" value="1"/>
</dbReference>
<keyword evidence="9 15" id="KW-0175">Coiled coil</keyword>
<dbReference type="GO" id="GO:0005640">
    <property type="term" value="C:nuclear outer membrane"/>
    <property type="evidence" value="ECO:0007669"/>
    <property type="project" value="TreeGrafter"/>
</dbReference>
<keyword evidence="6 14" id="KW-0812">Transmembrane</keyword>
<dbReference type="PANTHER" id="PTHR47535:SF10">
    <property type="entry name" value="MUSCLE-SPECIFIC PROTEIN 300 KDA"/>
    <property type="match status" value="1"/>
</dbReference>
<dbReference type="PROSITE" id="PS00019">
    <property type="entry name" value="ACTININ_1"/>
    <property type="match status" value="1"/>
</dbReference>
<feature type="compositionally biased region" description="Basic and acidic residues" evidence="16">
    <location>
        <begin position="4757"/>
        <end position="4780"/>
    </location>
</feature>
<evidence type="ECO:0000256" key="7">
    <source>
        <dbReference type="ARBA" id="ARBA00022737"/>
    </source>
</evidence>
<dbReference type="CDD" id="cd21243">
    <property type="entry name" value="CH_SYNE1_rpt2"/>
    <property type="match status" value="1"/>
</dbReference>
<gene>
    <name evidence="20" type="primary">Msp300</name>
</gene>
<feature type="compositionally biased region" description="Polar residues" evidence="16">
    <location>
        <begin position="4951"/>
        <end position="4961"/>
    </location>
</feature>
<feature type="region of interest" description="Disordered" evidence="16">
    <location>
        <begin position="4597"/>
        <end position="4616"/>
    </location>
</feature>
<evidence type="ECO:0000313" key="19">
    <source>
        <dbReference type="Proteomes" id="UP000001819"/>
    </source>
</evidence>
<feature type="coiled-coil region" evidence="15">
    <location>
        <begin position="1825"/>
        <end position="1852"/>
    </location>
</feature>
<feature type="domain" description="Calponin-homology (CH)" evidence="17">
    <location>
        <begin position="274"/>
        <end position="381"/>
    </location>
</feature>
<feature type="compositionally biased region" description="Basic residues" evidence="16">
    <location>
        <begin position="5014"/>
        <end position="5024"/>
    </location>
</feature>
<feature type="region of interest" description="Disordered" evidence="16">
    <location>
        <begin position="5003"/>
        <end position="5076"/>
    </location>
</feature>
<keyword evidence="12" id="KW-0206">Cytoskeleton</keyword>
<evidence type="ECO:0000256" key="9">
    <source>
        <dbReference type="ARBA" id="ARBA00023054"/>
    </source>
</evidence>
<feature type="compositionally biased region" description="Pro residues" evidence="16">
    <location>
        <begin position="35"/>
        <end position="49"/>
    </location>
</feature>
<dbReference type="SMART" id="SM00150">
    <property type="entry name" value="SPEC"/>
    <property type="match status" value="25"/>
</dbReference>
<accession>A0A6I8VYR2</accession>
<keyword evidence="10 14" id="KW-0472">Membrane</keyword>
<dbReference type="SMART" id="SM01249">
    <property type="entry name" value="KASH"/>
    <property type="match status" value="1"/>
</dbReference>
<keyword evidence="8" id="KW-1133">Transmembrane helix</keyword>
<evidence type="ECO:0000256" key="1">
    <source>
        <dbReference type="ARBA" id="ARBA00004126"/>
    </source>
</evidence>
<feature type="region of interest" description="Disordered" evidence="16">
    <location>
        <begin position="5513"/>
        <end position="5542"/>
    </location>
</feature>
<sequence>MSGQQPPPYGNGPRGWNPRAHNPASPSPSSFLYRPPSPWTTAPSPPPIIAGPRPFGHAMSPAPLNQVRGQRGSTNMPHPRPQWPGNNQSPAPYQPPPSPYYGGGAGGASPAPRPFRPAPLQHQNSYGSQQQQHQHPTSSFQLSPTPSPIVCQTPSSDFTYSNRQTPLSHQSQQSHYQQQAPPPQYLQQLHQQGLGPPIPPQPRQHGHGLAQDQIDFIGVPLEPPQPRSYVIYDDEEEFGPSTAEIIANQSQDYVDEKLAEYQMTILQLQEEQERVQKKTFTNWINSYLLKRVPPLRIDDLINDLRDGTKLIALLEVLSGERLPVEKGRVLRRPHFLSNANTALQFLASKRIKLVNINPADLVDGRPPVVLGLIWTIILYFQLRKKRRKNLVVVINYAPQIEENSRNLEYLGHGIGGSVSSLDSVGNQKHGDLKAEKWKQGARKTLLNWVTNALPKDSGVEVKDFGASWRDGVAFLALIDAIKANLVNLAELKKTSNRQRLETAFDVAESKLGIAKLLDAEDVDVPKPDEKSIMTYVAQFLHKYPEPKGASRDQSHVQQEADELRRFLVEKTTEYEPMVMQSSFPRDFSEYLLARSEVDAHLSAYNRLKQLIESQSGFLQVSHQSWNEINELWQRLQYQMMYWLWLLDAELPGEFGIVGKWLAEAEKLLMDNDIPNAMNEETAAVISRKLEEHKLFFADLPRILAMFDNAKRSPLAQQVPLEQLRNMERRLQEVGPKAAERRIRLKFLEHKCCLIAFLNLVENKMRGWTGKYGHEEKVAQQLEQYKNFVSRNKIFQEFQKAFVDMQQVVEEYKREGNVPRKDINEIDRFMYETEERWKRVSMELKCCQNSLEEVVNCWRSWNQLAPSCEEWLLLAEQKVNQSEDDRLEFFQDIPVWKDKFDALASSANYLIASCEEPIAQQLRQRHGALADRFERLFANTKQYMHAGDIIRSRQEYKSGIEQLSRWLRGAESVLDQRQVLGNSEQIRQYGQQLQQLASEIDDNEELFKTISRNFQGLIQDLSRDEVDKMMKLLKQEKESLVRIRAQLPAKLHLFHQLQIQQESLEAGQKEIHQWLSEAEQLLSTHNLSGGRDSINEQLHKHKTYFSRTVYYRSMLESKNKVFQNLLKAVASDDKIDTAPGSQQMQQLNERFNYVIQNAQQWEQRLDAAAGGWSNFKDNERVVSEWLTQAESMLVEKHIESKTTIETQKYFFEQVNDRWMNDLVQSAQQLLTTLPAQEQPAVVQSVEQLQSRWKNVLSQAPLHLLKLEFRLDENAFYQSLKDVEKELQLEQQALNRNEDVDSILQRNQQFLVQQDVVPRLERCLQNMQRLAQAHRQQQPGDISLDQAYDNAQAQWHSLSNKLGDMRQTLQQIPAQWQGYHQKFNEMIQWMNTVDQSLKSIVNEVNTMEEFEKEKVVFQRICQDADNKREDMKWLVKTLDSLLSYATEDEANLEQKKLEDLIARYKNLIPTIEITMVKTEVFSKCYTYRREVHEVVCLLSKVKDQTANIPAPDSLERVNRLIEEQQYAINQLDHQRPHIMSMLQRGRDLSKDVHAPAFVNTEVKSLETGWNQAYTQTSDKLQALKGTQAVWSEFVDQKNDIFSMLQTAETELRALTPLQTDPKNVSQDLKSKRDLNVQLQQASHQLLPKLHALKSELAPLAAADKRPILEKEVTEVEKMFFNTMEHVKDRVGYLEDYSAKWNNYKTRLAELQEWANKVAPKNIEALQSEDLTPEERVVKVQGFKRVLGERMKQLDLLAADASELAPKEGNIAEAKRLKGEISKLQEVLSAINRNVDHQAQAVQEDLINWQQFQAGLQQIKPAVEQSEVKKLLEEVLAEKDNVEDLNDNCELLMEQSACTRIRDQTIETQANYTKLLTSAQGLVAKIEKNLSDHTEFLNYKKEMDGWIEKAQQVLNDCSTDGDASIIAQKLDTVNSLTSRLPEGQHLLALVQDAYSKASNITPEDKQEKLRELMTKVREDWDALGLAVKQKLSDLKQAQNRWSDFAANKEKLEKWLSETEKTLKAAPETKGELSEMKTLLERYKTLGNELKQKGNDLEQLQSEARELGTEVDAVNRLQSRCDKLKNDCSSHIKALEQEMLDYNAYHQSLQDVEKWLLQISFQLMAHNSLFISNREQTQEQIKQHEALLSEIQKYQTNLDDLNAKGQAQIKRYESTTPAIRPTVESQLKNIQDSYNSLLQTSVQIKNRLLESLAKFQEYEDTLDSIMRNLEAYEPIIQTELDAPATSLELAQNQLRCAQEMQHKLNNEKSRLAAAVQACEAATASISRPSSPLETAMQAIPERELIVRAKLEDLLDQVQSHLGGLTASVGELEQQQKQRAELQDWVKKQQSSVSDWSMRPSKLRPEAAQQELVAMNDLLNSIGDKRSQLMLEMTGSLGDEDTDLDDNIDKLESELMDAIAKKQAGQNVIDGYRQGMQDVQNWFDTLIKRMDVLDRGSGLNCAQKTAAINEIKNEYELQGHPKIQELKGKAAQVAEVISNLDGQQVEEQMKSLDRRFADLGKRIDRKAQLLDVTNKGVDGAKGEIDQLQNWVKQQIEELQAPTPLGYTPKDAEARQQKIKSLMKDAEAKQSLADVLEKRIANMQPELEPAEYSQLESALRNLNTENRNLAGVLKAELDRALEASKARKGLENDLDKARQWLKTKISEVRKLPVYHPLTSGEIEKKLQENKKYDDDAKQFNDSVLSDVQRQAANIMKDCDDGDKAALQQILDEIAADYQTLKDESSKRGKSLDDLLQGRKAFEDSMKKMGDWLNEMETATEGELRTTSLPVLEEQLAHYKKLLQNAENMGGLCNDVSEQGKSILPTLSNADKLKLNDDIKNMKDRYGRVKNTIDDRVNALGDHIKKYKDAKSRLADCSQFLSTIQQRMRELNRPIGSRIEDVQDLLGAYEGILKELKDSKSKMGDMQMDDLPELQSILAQQDDMIKLIEDQLAHLRQLLLLREQFIALINEIISFIMKYTDVIIDIENSPDSLEDKINKYDDVIVKIQECEGVLASANDKGQKIASEGNAADKNSITEQLQSLKNQLQNLRKAVESQRQKHQLQLESHKKMGAELSEILDWLHSHEGAAKSRPLLDRDPESVERELQKHQSLSQDIDAHLQKFNKINDGVKTEIGMPSSLLEMLSEGRSLVASLPHELEEREKYLKNNRDSRLEYMQLVAKFNDWVHEAELRLQNSQHGIDYEHLVHDLDEHKIFFGNEAPIRNLVHKQIQEAADKIWSSLNNYEQSELSSELAQFQNKLTNTLANAKTQQSELEQEAERWREYQQSIDRVKATIERTKFSDEPVQNLAGVHFNIQKLSHAIGNVQSQSSDLSLVNQQSQALIRQADARNRQLIEKDNGDLNRLWQELVRSLEQRRDNLQQLAEHWDSFENSLHGWEKALGRLEDKFRNVDPTVRSRRHLEDTKNAIQELREESNQLKSSHKEIETLSKSILTFLGEVHKPSAEAIQAKVDKLVEQQAKLNDTLREKEQQVSQDLDEIEQVFRHISQLQDKLNALNDQLQSIHVYDEHIAQTEQALITLNSQVQQAAEESRLLVSQTTAKYQAKQNLLPSDIAQEFTALELLSERVQVTMETKEKDFKRAKTVRTEYVAGVDEIQRWLLQAEVQVQERTLSPTQMKELLQRINHEITAIYERFTLVKTNGQLIIENCRNSEEKTLVQTTIDQLAASLAQVRGWLDEKKQAVGDSLDAWTRFMNLYQIVMSWAAEKRTFIDQSIDLRTLPEARNKLNDYVAAVKSIKPIVKHLSEMDKELEHIGQVTTVGDLKDKLQEAEDAKITVEAVLLERNSLLQEACEEWDQCERKIKDIRAWHEKTKQGLDSSQQQKKPLRDQLGFCEKTLADINVQKTKLRLSIEKLEVHFRNGMGGDPRLSENVDDLVRVLDGLGELVKAKSQSLEQTLAQIDVYQQQMQTLRQRIIQEEQQLRLVMAPTYLPHDRERALADQQAAFDQDLDDLLQSLSSVEDGIANMSQSSLEGMLQGLKLIQKNLEVHERSARQLKDQAKKLPTDPGTERILNEVVDRVDLLLRRTQQGITMIANAMHGQKKRQQDIDQYQQHLLELEQWINEVTAELASFETTPDSSTDEQVLKSQVERSQQLLRTLKERQQSMDDLLEQTRQLQSQADVAPLADTLMEQLQSILIILREQITVATTRIFTIEKRIVDLRKAKSDEAQRQRVQADAMIQPPTQIEAHESIESNENTIDSTSMPEEEVKPNGGVYVETQTSFSLQQPLAPIQVATSTVEAQTSFKEEPLAVETAEVAQQTQKERTPTENIMVTQTIQDGQATIQIDTTLNKDIPDSPEDVQIEARYHQRPQGDVERATELILKNVPQAFETTFVEPDETTTEVIVGPDGTKHIVLKKVTRTRQQIVQQQQISSIETVSDSDGNIEVHSTGQINLENVQTTDTSADPQEGSYRTVVTQQTRGAVVDASQPEAVTVQEFETEPTIETYEEIVGGPGSEGHLADIGGSSTIRAVVQQVTRKVIRKTRKIIKRVVIIDGKEHITEEVIEEPEEIEITEEESAPHINVNIVRTINGKTVTEEEFQRMLQEPGVIIEEVAAESPQQVFDIESTHVTSTTETITTPQEQVQLQIPQESEQIQQPEQQTPPTETKIKELAPVELPAPSQVDVAEPVDVASTTTTSMSIVNVAAADVTTTETSANLPDIVDVTTEITSSQPVVENIHEIWPLEHHLNATNIDFSHHHEPLAPVEATITSEIREESMPVETIWPTSPETGNSLTLENYEFEPQSPTEKKELETETKPETEPETKPEPEPKTSASIEIIKTIETVTIAGEQPKESPVDVVPEPQTEVPKSKTDIESFLEAEKILAGALKEQQTVPKVEEASTIQVETVVPAEAIIQLPEKEPSAAVETAVEPTAEVPEVTQVSILEPQQQPAEVVSVAITLQEPAPAKPTGDTPEKEVAPGQTDLRVATQLFISGEAAASTAPQKSYQITAPSIDDNGDGVLKVVMGKEPKGTEDEPGQTATKVSMTIIETAAAAAAAPAADAKRRRKKKKRRDTKQEEDQPEQEAETEPEPVSVTKENSEVALISPEDSPREDKDKVRHESIVEISADSDLSSMDIDTAHDSVKIVEDAVVSPPSESPRAPIVELVIPTEVVELSLVEDEEQQTTPRASTPVEAAKIEQDIKSVQTSPQHQPKLDEMSVQTSLEIQPENQETESQTLIIEIAETEAQTTPRDDERVVEVSTAEMQTDVSGQPADTVEISSQTTVTTTIEKELQTTPRESPRQREPGSDDVVPSLVQDLVKEMTIDLPVPTTEQSTFTETTTTTEMHVQTTTPEPTEVVVAETVKPETAHEATSTLELVQVADGEAQTTTPREVEHQQQPISLDDSNSISISEPYELEVKTTVAIPADSDAGSLAEPTVYEYTQTMELPKPEKRSKKDKKKKQKKEQEQQQPQQQQQQPPEEPQISVTVEIAPELLSESGIVVSTNQQIEEVPHVAPEEVEPVELGEPAKPPQRVQLQITTTRVYDEYPDLPVHIIEQNKMSIAEQSSRTTGRERSGAGPTSSVTIEEVSSPTEELVVVPITPGPDNLNEQQSSIWFQTKTPSQDLSQALIMSESLQHYPGQPKQKANILVETKEAIGDRIKHLKQAVPQQQPTTTTPLSNVLHLATLSEQIMDLPTEQRLQEVNEGLQNLDAALNSGDKTVIQTTVITVIEKVSTWLETIEYRVYLIRQNSNEGPSEEKLDNYNQLNEELHTIKQNVNQLERQLSKTEEPELHQCVDTLKEHVEAVEQVTQQNQAQDSNDLDKWHSFEVLLNDVSTVLVQLQQRYDMVTNQEYPLSAKLSHLDELEQEHEQAQQQLGHLLQNARAFQRDFPGKKMPQDVHNAFETSKNIGNNIQAERERLLQLQSLAEEYEQTLKEFTNITVLADKLVECPIVSSSLQQLNNEVQKQRKFFVNLSHCRAMLDSLEENIDTETREKHSDLHKELYNRATQLLDKASERSSKLVQAASRWTVLEKGMRDELQWLQVAQQRVPDLSAVTSADYDQYTTLYQSLSNDISHHYVKMTQLSGIANKLQQLVQAPNLVEETNEALIVLLKLREEVALYLHRLLVFKEIWVQYEQQTDKLEAFVREAEQELRHIQIPAQPTQQPIEHMRQFWEIKARFELHNNVRNDAGHSFEKALQVIPLADEMLQRQFHAQLEDRWHAVAQAIEQIQHNIVECLSSEDMPAAEKLKLVERELQEIYLTMTSMKGVIKNEEELCLYIERVQVLRTRVGFIGNELGRIGLQEPAAIEPEKIGELFALSHKITTQIAEELEGASVLRDQLQAIQEGISNQRKHQAKISVILDECEAAERQGADVLEKAVTDCQNVGEDLVSSWQEIMRIRQMLHTLPMRLKMSVSPVKLERDISQLQDDQTFLESKCTNIMAILRNRLAMWLRYERQLELVHGSVQETDFMMELIRVHGQVDYERLRKATERLEGLAGDLHNREELIDELKGAAKPLIESCDVQIVEQIESAVQDAVVAWNDTTENLQQLCTRYQRAVELWDKYRNASAAVQSSIDQQMDTVKSLEQPLDALQHAKACQDNLTTQNDRILELRDIVAKIAADVGLDASALMQGELDALGQRLAECKDAITTLANVAETQDKERKELDKEVTQAKVYFNNVQQDISRDAPQTPRESEEQLAALRAHLQTLARTEEQLRQLRERHQQSNEVAPATGADDGILEVLALWQKIFQDTFQEYHRLSTRLARSQNSSEALRLWRQYLQHVQSFLSCAIPEDYSSLREQQQLCAIHQNLLISQQSVLAETPLESELSEQYKALTNLHNETLSRIMQRNGELERRVSGWNAYRQQLAALLDWLRQREAERNNLQLRYIHLKRVPHLKSRLDGLLQQLDQGEQQSKSLQEQQQQLSRHCDEALATAMRMEQASIGQRINNLRAALETWQGFLHRISQLSETYEQRVLQLQKEFGAAQKLLDSSSEPLPTQPAAIEQLLQALRAQRVQLGAQVPALESLMVTQEELKECVSPHDMKTIRQRNWLLWQQHADLDYQLASLINSIDERLSLQSNYQIRYGRISQWLQRLEQRVERDADVSAMANPEQAAKQLEQQVNAELQLRDKEREWLLSTSRELLTLYAEEPEVRAQVQQQSDSLIDRWQRLKYLCKQRATKIGELKMTLLRLEERIALIRAWLFEVESQLDKPLSFESYTPNVIEAKLKEHEQIQRSIEHHSSNVGEVLNLVEMLLNDADSWRTQVNTSGLASSAQNLELRWKNVCSQSAERKQRILSIWNLLQSLIKQTAEHKNWLGKQETQLAGYERDHKSSGKQKLEERQKELRSKLDELDSQSVNLRHLEQTYAKLTMGTGVEPENIQKLTLPTKVMLSKWRQLTPRCHALLDAIDKDAKVLREFHTAQQEATQSLTAIQKALEQLPSATAEDQQNGRAEPKAVLQRLESLERKLQDAQKHVQQADALAQEAKSRPKQQQPQLKQMLELMTVYTTLWQTVQTRIVTLKTSWLARAAQSAAGAVNEAANAAVQVNTLSQRKIRQAQQMHRETSITAKDAYIMELQTAIAECQNNLDELQRTIVDKTRKPGPQKIAKLLGNAQSSTELVKHLSNLLLTECQADNQAAQSETVSELTLRFDTLQSQWKARQQHDQNARCLLPASYKYNCIHEVGRLTCPLCTQRNWQQIDNDLWRLEQWLQFAESTQKAQSTPPSNIELLEDVTQDHREFLLDLESHKSIISSLNVVGDHLATHTLDTEKARQLRSRLEADNERWNNVCINATKWQALLQTALMGNSEFHQTIDELVDWLQRTEQNIKASEPVDLTEERSVLETKFKKFKDLRAELERCEPRVVSLQDAADQLLRSVEGSEEQSQHTYERTLSRLTDLRLRLQSLRRLSGIYIVKLGAVLGYEGDNLGVPLHMLSSELLDNTTLSTSSMQAAAPNTENANNTDGDAVDGDVINTTVLARGARFLGRVARASLPIQALMLLLLGVATLVPHGEDYTCMFSNTFARSLEPMLSYPHGPPPT</sequence>
<dbReference type="GO" id="GO:0007097">
    <property type="term" value="P:nuclear migration"/>
    <property type="evidence" value="ECO:0007669"/>
    <property type="project" value="UniProtKB-ARBA"/>
</dbReference>
<evidence type="ECO:0000256" key="16">
    <source>
        <dbReference type="SAM" id="MobiDB-lite"/>
    </source>
</evidence>
<dbReference type="PANTHER" id="PTHR47535">
    <property type="entry name" value="MUSCLE-SPECIFIC PROTEIN 300 KDA, ISOFORM G"/>
    <property type="match status" value="1"/>
</dbReference>
<reference evidence="20" key="1">
    <citation type="submission" date="2025-08" db="UniProtKB">
        <authorList>
            <consortium name="RefSeq"/>
        </authorList>
    </citation>
    <scope>IDENTIFICATION</scope>
    <source>
        <strain evidence="20">MV-25-SWS-2005</strain>
        <tissue evidence="20">Whole body</tissue>
    </source>
</reference>
<evidence type="ECO:0000313" key="20">
    <source>
        <dbReference type="RefSeq" id="XP_033236128.1"/>
    </source>
</evidence>
<feature type="coiled-coil region" evidence="15">
    <location>
        <begin position="2573"/>
        <end position="2626"/>
    </location>
</feature>
<dbReference type="FunFam" id="1.20.58.60:FF:000205">
    <property type="entry name" value="Uncharacterized protein, isoform B"/>
    <property type="match status" value="1"/>
</dbReference>
<feature type="region of interest" description="Disordered" evidence="16">
    <location>
        <begin position="1"/>
        <end position="182"/>
    </location>
</feature>
<name>A0A6I8VYR2_DROPS</name>
<evidence type="ECO:0000256" key="12">
    <source>
        <dbReference type="ARBA" id="ARBA00023212"/>
    </source>
</evidence>
<dbReference type="CDD" id="cd00176">
    <property type="entry name" value="SPEC"/>
    <property type="match status" value="6"/>
</dbReference>
<feature type="region of interest" description="Disordered" evidence="16">
    <location>
        <begin position="4948"/>
        <end position="4971"/>
    </location>
</feature>
<evidence type="ECO:0000256" key="11">
    <source>
        <dbReference type="ARBA" id="ARBA00023203"/>
    </source>
</evidence>
<feature type="region of interest" description="Disordered" evidence="16">
    <location>
        <begin position="5211"/>
        <end position="5261"/>
    </location>
</feature>
<dbReference type="Gene3D" id="1.10.418.10">
    <property type="entry name" value="Calponin-like domain"/>
    <property type="match status" value="2"/>
</dbReference>
<dbReference type="Pfam" id="PF10541">
    <property type="entry name" value="KASH"/>
    <property type="match status" value="1"/>
</dbReference>
<keyword evidence="5" id="KW-0963">Cytoplasm</keyword>
<feature type="coiled-coil region" evidence="15">
    <location>
        <begin position="2243"/>
        <end position="2273"/>
    </location>
</feature>
<dbReference type="GO" id="GO:0006997">
    <property type="term" value="P:nucleus organization"/>
    <property type="evidence" value="ECO:0007669"/>
    <property type="project" value="UniProtKB-ARBA"/>
</dbReference>
<dbReference type="RefSeq" id="XP_033236128.1">
    <property type="nucleotide sequence ID" value="XM_033380237.1"/>
</dbReference>
<dbReference type="SUPFAM" id="SSF46966">
    <property type="entry name" value="Spectrin repeat"/>
    <property type="match status" value="23"/>
</dbReference>
<keyword evidence="7" id="KW-0677">Repeat</keyword>
<dbReference type="FunFam" id="1.20.58.60:FF:000218">
    <property type="entry name" value="Uncharacterized protein, isoform B"/>
    <property type="match status" value="1"/>
</dbReference>
<dbReference type="PROSITE" id="PS51049">
    <property type="entry name" value="KASH"/>
    <property type="match status" value="1"/>
</dbReference>
<evidence type="ECO:0000256" key="10">
    <source>
        <dbReference type="ARBA" id="ARBA00023136"/>
    </source>
</evidence>
<feature type="domain" description="Calponin-homology (CH)" evidence="17">
    <location>
        <begin position="439"/>
        <end position="544"/>
    </location>
</feature>
<dbReference type="GO" id="GO:0034993">
    <property type="term" value="C:meiotic nuclear membrane microtubule tethering complex"/>
    <property type="evidence" value="ECO:0007669"/>
    <property type="project" value="TreeGrafter"/>
</dbReference>
<dbReference type="InterPro" id="IPR001715">
    <property type="entry name" value="CH_dom"/>
</dbReference>
<dbReference type="FunFam" id="1.20.58.60:FF:000219">
    <property type="entry name" value="Uncharacterized protein, isoform J"/>
    <property type="match status" value="1"/>
</dbReference>
<dbReference type="InterPro" id="IPR018159">
    <property type="entry name" value="Spectrin/alpha-actinin"/>
</dbReference>
<feature type="region of interest" description="Disordered" evidence="16">
    <location>
        <begin position="5392"/>
        <end position="5433"/>
    </location>
</feature>
<feature type="compositionally biased region" description="Low complexity" evidence="16">
    <location>
        <begin position="118"/>
        <end position="141"/>
    </location>
</feature>
<feature type="coiled-coil region" evidence="15">
    <location>
        <begin position="2130"/>
        <end position="2160"/>
    </location>
</feature>
<dbReference type="GO" id="GO:0030017">
    <property type="term" value="C:sarcomere"/>
    <property type="evidence" value="ECO:0007669"/>
    <property type="project" value="UniProtKB-SubCell"/>
</dbReference>
<evidence type="ECO:0000259" key="18">
    <source>
        <dbReference type="PROSITE" id="PS51049"/>
    </source>
</evidence>
<feature type="coiled-coil region" evidence="15">
    <location>
        <begin position="7416"/>
        <end position="7443"/>
    </location>
</feature>
<dbReference type="InterPro" id="IPR036872">
    <property type="entry name" value="CH_dom_sf"/>
</dbReference>
<dbReference type="ExpressionAtlas" id="A0A6I8VYR2">
    <property type="expression patterns" value="baseline"/>
</dbReference>
<dbReference type="FunFam" id="1.20.58.60:FF:000306">
    <property type="entry name" value="Uncharacterized protein, isoform F"/>
    <property type="match status" value="1"/>
</dbReference>
<evidence type="ECO:0000256" key="13">
    <source>
        <dbReference type="ARBA" id="ARBA00023242"/>
    </source>
</evidence>
<keyword evidence="19" id="KW-1185">Reference proteome</keyword>
<dbReference type="SMART" id="SM00033">
    <property type="entry name" value="CH"/>
    <property type="match status" value="2"/>
</dbReference>
<dbReference type="Pfam" id="PF00435">
    <property type="entry name" value="Spectrin"/>
    <property type="match status" value="3"/>
</dbReference>
<feature type="coiled-coil region" evidence="15">
    <location>
        <begin position="3904"/>
        <end position="3931"/>
    </location>
</feature>
<comment type="similarity">
    <text evidence="4">Belongs to the nesprin family.</text>
</comment>
<feature type="topological domain" description="Perinuclear space" evidence="14">
    <location>
        <begin position="7966"/>
        <end position="7994"/>
    </location>
</feature>
<keyword evidence="13" id="KW-0539">Nucleus</keyword>
<dbReference type="GO" id="GO:0005856">
    <property type="term" value="C:cytoskeleton"/>
    <property type="evidence" value="ECO:0007669"/>
    <property type="project" value="UniProtKB-SubCell"/>
</dbReference>
<feature type="compositionally biased region" description="Acidic residues" evidence="16">
    <location>
        <begin position="5030"/>
        <end position="5040"/>
    </location>
</feature>
<evidence type="ECO:0000256" key="8">
    <source>
        <dbReference type="ARBA" id="ARBA00022989"/>
    </source>
</evidence>
<organism evidence="19 20">
    <name type="scientific">Drosophila pseudoobscura pseudoobscura</name>
    <name type="common">Fruit fly</name>
    <dbReference type="NCBI Taxonomy" id="46245"/>
    <lineage>
        <taxon>Eukaryota</taxon>
        <taxon>Metazoa</taxon>
        <taxon>Ecdysozoa</taxon>
        <taxon>Arthropoda</taxon>
        <taxon>Hexapoda</taxon>
        <taxon>Insecta</taxon>
        <taxon>Pterygota</taxon>
        <taxon>Neoptera</taxon>
        <taxon>Endopterygota</taxon>
        <taxon>Diptera</taxon>
        <taxon>Brachycera</taxon>
        <taxon>Muscomorpha</taxon>
        <taxon>Ephydroidea</taxon>
        <taxon>Drosophilidae</taxon>
        <taxon>Drosophila</taxon>
        <taxon>Sophophora</taxon>
    </lineage>
</organism>
<dbReference type="SUPFAM" id="SSF47576">
    <property type="entry name" value="Calponin-homology domain, CH-domain"/>
    <property type="match status" value="1"/>
</dbReference>
<evidence type="ECO:0000256" key="4">
    <source>
        <dbReference type="ARBA" id="ARBA00008619"/>
    </source>
</evidence>
<evidence type="ECO:0000256" key="15">
    <source>
        <dbReference type="SAM" id="Coils"/>
    </source>
</evidence>
<feature type="coiled-coil region" evidence="15">
    <location>
        <begin position="5707"/>
        <end position="5734"/>
    </location>
</feature>
<dbReference type="FunFam" id="1.20.58.60:FF:000238">
    <property type="entry name" value="Muscle-specific protein 300 kDa, isoform I"/>
    <property type="match status" value="1"/>
</dbReference>
<feature type="coiled-coil region" evidence="15">
    <location>
        <begin position="3406"/>
        <end position="3542"/>
    </location>
</feature>
<dbReference type="FunFam" id="1.20.58.60:FF:000171">
    <property type="entry name" value="Uncharacterized protein, isoform B"/>
    <property type="match status" value="1"/>
</dbReference>
<dbReference type="FunFam" id="1.20.58.60:FF:000262">
    <property type="entry name" value="Uncharacterized protein, isoform J"/>
    <property type="match status" value="1"/>
</dbReference>
<dbReference type="InterPro" id="IPR001589">
    <property type="entry name" value="Actinin_actin-bd_CS"/>
</dbReference>
<feature type="coiled-coil region" evidence="15">
    <location>
        <begin position="2039"/>
        <end position="2073"/>
    </location>
</feature>
<protein>
    <submittedName>
        <fullName evidence="20">Nesprin-1 isoform X21</fullName>
    </submittedName>
</protein>
<dbReference type="PROSITE" id="PS00020">
    <property type="entry name" value="ACTININ_2"/>
    <property type="match status" value="1"/>
</dbReference>
<evidence type="ECO:0000259" key="17">
    <source>
        <dbReference type="PROSITE" id="PS50021"/>
    </source>
</evidence>
<feature type="coiled-coil region" evidence="15">
    <location>
        <begin position="5864"/>
        <end position="5891"/>
    </location>
</feature>
<feature type="compositionally biased region" description="Polar residues" evidence="16">
    <location>
        <begin position="67"/>
        <end position="76"/>
    </location>
</feature>
<dbReference type="InterPro" id="IPR057057">
    <property type="entry name" value="Spectrin_SYNE1"/>
</dbReference>
<feature type="coiled-coil region" evidence="15">
    <location>
        <begin position="6854"/>
        <end position="6881"/>
    </location>
</feature>
<dbReference type="FunFam" id="1.20.58.60:FF:000189">
    <property type="entry name" value="Uncharacterized protein, isoform B"/>
    <property type="match status" value="1"/>
</dbReference>
<dbReference type="GO" id="GO:0051015">
    <property type="term" value="F:actin filament binding"/>
    <property type="evidence" value="ECO:0007669"/>
    <property type="project" value="TreeGrafter"/>
</dbReference>
<feature type="coiled-coil region" evidence="15">
    <location>
        <begin position="3026"/>
        <end position="3064"/>
    </location>
</feature>
<feature type="region of interest" description="Disordered" evidence="16">
    <location>
        <begin position="5282"/>
        <end position="5303"/>
    </location>
</feature>
<dbReference type="InterPro" id="IPR047291">
    <property type="entry name" value="CH_SYNE1_rpt2"/>
</dbReference>
<dbReference type="InterPro" id="IPR047290">
    <property type="entry name" value="CH_SYNE1_rpt1"/>
</dbReference>
<feature type="coiled-coil region" evidence="15">
    <location>
        <begin position="3329"/>
        <end position="3375"/>
    </location>
</feature>
<evidence type="ECO:0000256" key="6">
    <source>
        <dbReference type="ARBA" id="ARBA00022692"/>
    </source>
</evidence>
<dbReference type="Proteomes" id="UP000001819">
    <property type="component" value="Chromosome 4"/>
</dbReference>
<comment type="subcellular location">
    <subcellularLocation>
        <location evidence="3">Cytoplasm</location>
        <location evidence="3">Cytoskeleton</location>
    </subcellularLocation>
    <subcellularLocation>
        <location evidence="2">Cytoplasm</location>
        <location evidence="2">Myofibril</location>
        <location evidence="2">Sarcomere</location>
    </subcellularLocation>
    <subcellularLocation>
        <location evidence="1">Nucleus membrane</location>
    </subcellularLocation>
</comment>
<evidence type="ECO:0000256" key="2">
    <source>
        <dbReference type="ARBA" id="ARBA00004204"/>
    </source>
</evidence>
<feature type="coiled-coil region" evidence="15">
    <location>
        <begin position="6651"/>
        <end position="6681"/>
    </location>
</feature>
<dbReference type="FunFam" id="1.20.58.60:FF:000195">
    <property type="entry name" value="Uncharacterized protein, isoform B"/>
    <property type="match status" value="1"/>
</dbReference>
<dbReference type="FunFam" id="1.20.58.60:FF:000278">
    <property type="entry name" value="Uncharacterized protein, isoform D"/>
    <property type="match status" value="1"/>
</dbReference>
<feature type="compositionally biased region" description="Polar residues" evidence="16">
    <location>
        <begin position="4734"/>
        <end position="4746"/>
    </location>
</feature>
<feature type="compositionally biased region" description="Polar residues" evidence="16">
    <location>
        <begin position="5228"/>
        <end position="5238"/>
    </location>
</feature>
<dbReference type="FunFam" id="1.20.58.60:FF:000196">
    <property type="entry name" value="Uncharacterized protein, isoform D"/>
    <property type="match status" value="1"/>
</dbReference>
<evidence type="ECO:0000256" key="5">
    <source>
        <dbReference type="ARBA" id="ARBA00022490"/>
    </source>
</evidence>
<feature type="compositionally biased region" description="Basic and acidic residues" evidence="16">
    <location>
        <begin position="5059"/>
        <end position="5073"/>
    </location>
</feature>
<dbReference type="InterPro" id="IPR012315">
    <property type="entry name" value="KASH"/>
</dbReference>
<feature type="coiled-coil region" evidence="15">
    <location>
        <begin position="7528"/>
        <end position="7555"/>
    </location>
</feature>
<feature type="topological domain" description="Cytoplasmic" evidence="14">
    <location>
        <begin position="1"/>
        <end position="7944"/>
    </location>
</feature>
<evidence type="ECO:0000256" key="3">
    <source>
        <dbReference type="ARBA" id="ARBA00004245"/>
    </source>
</evidence>
<feature type="coiled-coil region" evidence="15">
    <location>
        <begin position="3246"/>
        <end position="3277"/>
    </location>
</feature>
<feature type="region of interest" description="Disordered" evidence="16">
    <location>
        <begin position="189"/>
        <end position="208"/>
    </location>
</feature>
<feature type="compositionally biased region" description="Basic residues" evidence="16">
    <location>
        <begin position="5403"/>
        <end position="5414"/>
    </location>
</feature>
<feature type="coiled-coil region" evidence="15">
    <location>
        <begin position="5806"/>
        <end position="5840"/>
    </location>
</feature>
<dbReference type="CDD" id="cd21241">
    <property type="entry name" value="CH_SYNE1_rpt1"/>
    <property type="match status" value="1"/>
</dbReference>
<dbReference type="FunFam" id="1.10.418.10:FF:000033">
    <property type="entry name" value="nesprin-1 isoform X1"/>
    <property type="match status" value="1"/>
</dbReference>